<proteinExistence type="predicted"/>
<name>A0A9D1FGS9_9PROT</name>
<reference evidence="3" key="2">
    <citation type="journal article" date="2021" name="PeerJ">
        <title>Extensive microbial diversity within the chicken gut microbiome revealed by metagenomics and culture.</title>
        <authorList>
            <person name="Gilroy R."/>
            <person name="Ravi A."/>
            <person name="Getino M."/>
            <person name="Pursley I."/>
            <person name="Horton D.L."/>
            <person name="Alikhan N.F."/>
            <person name="Baker D."/>
            <person name="Gharbi K."/>
            <person name="Hall N."/>
            <person name="Watson M."/>
            <person name="Adriaenssens E.M."/>
            <person name="Foster-Nyarko E."/>
            <person name="Jarju S."/>
            <person name="Secka A."/>
            <person name="Antonio M."/>
            <person name="Oren A."/>
            <person name="Chaudhuri R.R."/>
            <person name="La Ragione R."/>
            <person name="Hildebrand F."/>
            <person name="Pallen M.J."/>
        </authorList>
    </citation>
    <scope>NUCLEOTIDE SEQUENCE</scope>
    <source>
        <strain evidence="3">ChiGjej3B3-5194</strain>
    </source>
</reference>
<evidence type="ECO:0000313" key="4">
    <source>
        <dbReference type="Proteomes" id="UP000886742"/>
    </source>
</evidence>
<accession>A0A9D1FGS9</accession>
<feature type="domain" description="Fido" evidence="2">
    <location>
        <begin position="84"/>
        <end position="222"/>
    </location>
</feature>
<sequence length="241" mass="28073">MTKTPKFKKQIEENRKTISKMLSGADTVKRLNNLNWIRHEISYTEPRTLFYIPNREQQPYLDYNSMKNLGEAYDYIVANPKKIIDITEICKIHSTLCTGTHIQGGLFRTSPKIIEITVNGHRLHAPDASQILPKMNEIVFKLNNTDTCPLHRAFGIHYDLITLQPFDDFNKRTARLIMNWVLIQNGYRPIVFNQRTDKQKYKDAITAYASGKPKEYISYMSSCLVRTQREIISLLQNSKML</sequence>
<dbReference type="GO" id="GO:0005524">
    <property type="term" value="F:ATP binding"/>
    <property type="evidence" value="ECO:0007669"/>
    <property type="project" value="UniProtKB-KW"/>
</dbReference>
<dbReference type="InterPro" id="IPR003812">
    <property type="entry name" value="Fido"/>
</dbReference>
<keyword evidence="1" id="KW-0067">ATP-binding</keyword>
<reference evidence="3" key="1">
    <citation type="submission" date="2020-10" db="EMBL/GenBank/DDBJ databases">
        <authorList>
            <person name="Gilroy R."/>
        </authorList>
    </citation>
    <scope>NUCLEOTIDE SEQUENCE</scope>
    <source>
        <strain evidence="3">ChiGjej3B3-5194</strain>
    </source>
</reference>
<dbReference type="Proteomes" id="UP000886742">
    <property type="component" value="Unassembled WGS sequence"/>
</dbReference>
<dbReference type="Gene3D" id="1.10.3290.10">
    <property type="entry name" value="Fido-like domain"/>
    <property type="match status" value="1"/>
</dbReference>
<feature type="binding site" evidence="1">
    <location>
        <begin position="118"/>
        <end position="121"/>
    </location>
    <ligand>
        <name>ATP</name>
        <dbReference type="ChEBI" id="CHEBI:30616"/>
    </ligand>
</feature>
<protein>
    <submittedName>
        <fullName evidence="3">Fic family protein</fullName>
    </submittedName>
</protein>
<dbReference type="InterPro" id="IPR040198">
    <property type="entry name" value="Fido_containing"/>
</dbReference>
<dbReference type="PROSITE" id="PS51459">
    <property type="entry name" value="FIDO"/>
    <property type="match status" value="1"/>
</dbReference>
<dbReference type="PANTHER" id="PTHR13504">
    <property type="entry name" value="FIDO DOMAIN-CONTAINING PROTEIN DDB_G0283145"/>
    <property type="match status" value="1"/>
</dbReference>
<organism evidence="3 4">
    <name type="scientific">Candidatus Enterousia intestinigallinarum</name>
    <dbReference type="NCBI Taxonomy" id="2840790"/>
    <lineage>
        <taxon>Bacteria</taxon>
        <taxon>Pseudomonadati</taxon>
        <taxon>Pseudomonadota</taxon>
        <taxon>Alphaproteobacteria</taxon>
        <taxon>Candidatus Enterousia</taxon>
    </lineage>
</organism>
<gene>
    <name evidence="3" type="ORF">IAD02_03990</name>
</gene>
<dbReference type="Pfam" id="PF02661">
    <property type="entry name" value="Fic"/>
    <property type="match status" value="1"/>
</dbReference>
<keyword evidence="1" id="KW-0547">Nucleotide-binding</keyword>
<dbReference type="AlphaFoldDB" id="A0A9D1FGS9"/>
<dbReference type="EMBL" id="DVJI01000012">
    <property type="protein sequence ID" value="HIS71115.1"/>
    <property type="molecule type" value="Genomic_DNA"/>
</dbReference>
<dbReference type="SUPFAM" id="SSF140931">
    <property type="entry name" value="Fic-like"/>
    <property type="match status" value="1"/>
</dbReference>
<dbReference type="PANTHER" id="PTHR13504:SF38">
    <property type="entry name" value="FIDO DOMAIN-CONTAINING PROTEIN"/>
    <property type="match status" value="1"/>
</dbReference>
<evidence type="ECO:0000256" key="1">
    <source>
        <dbReference type="PIRSR" id="PIRSR640198-2"/>
    </source>
</evidence>
<evidence type="ECO:0000313" key="3">
    <source>
        <dbReference type="EMBL" id="HIS71115.1"/>
    </source>
</evidence>
<comment type="caution">
    <text evidence="3">The sequence shown here is derived from an EMBL/GenBank/DDBJ whole genome shotgun (WGS) entry which is preliminary data.</text>
</comment>
<evidence type="ECO:0000259" key="2">
    <source>
        <dbReference type="PROSITE" id="PS51459"/>
    </source>
</evidence>
<feature type="binding site" evidence="1">
    <location>
        <begin position="168"/>
        <end position="175"/>
    </location>
    <ligand>
        <name>ATP</name>
        <dbReference type="ChEBI" id="CHEBI:30616"/>
    </ligand>
</feature>
<dbReference type="InterPro" id="IPR036597">
    <property type="entry name" value="Fido-like_dom_sf"/>
</dbReference>